<accession>A0A926EL96</accession>
<comment type="caution">
    <text evidence="1">The sequence shown here is derived from an EMBL/GenBank/DDBJ whole genome shotgun (WGS) entry which is preliminary data.</text>
</comment>
<reference evidence="1" key="1">
    <citation type="submission" date="2020-08" db="EMBL/GenBank/DDBJ databases">
        <title>Genome public.</title>
        <authorList>
            <person name="Liu C."/>
            <person name="Sun Q."/>
        </authorList>
    </citation>
    <scope>NUCLEOTIDE SEQUENCE</scope>
    <source>
        <strain evidence="1">NSJ-12</strain>
    </source>
</reference>
<gene>
    <name evidence="1" type="ORF">H8718_16605</name>
</gene>
<dbReference type="Proteomes" id="UP000655830">
    <property type="component" value="Unassembled WGS sequence"/>
</dbReference>
<protein>
    <submittedName>
        <fullName evidence="1">Uncharacterized protein</fullName>
    </submittedName>
</protein>
<sequence>MGLWEVDLKTGPAIYVLAVNENNAIYKSYEKVIEKTKVIPSNEGFEKWKKGIEKVYMHYFRELDESRFNLY</sequence>
<dbReference type="EMBL" id="JACRSY010000037">
    <property type="protein sequence ID" value="MBC8581140.1"/>
    <property type="molecule type" value="Genomic_DNA"/>
</dbReference>
<dbReference type="RefSeq" id="WP_249333922.1">
    <property type="nucleotide sequence ID" value="NZ_JACRSY010000037.1"/>
</dbReference>
<keyword evidence="2" id="KW-1185">Reference proteome</keyword>
<evidence type="ECO:0000313" key="1">
    <source>
        <dbReference type="EMBL" id="MBC8581140.1"/>
    </source>
</evidence>
<name>A0A926EL96_9FIRM</name>
<evidence type="ECO:0000313" key="2">
    <source>
        <dbReference type="Proteomes" id="UP000655830"/>
    </source>
</evidence>
<organism evidence="1 2">
    <name type="scientific">Zhenhengia yiwuensis</name>
    <dbReference type="NCBI Taxonomy" id="2763666"/>
    <lineage>
        <taxon>Bacteria</taxon>
        <taxon>Bacillati</taxon>
        <taxon>Bacillota</taxon>
        <taxon>Clostridia</taxon>
        <taxon>Lachnospirales</taxon>
        <taxon>Lachnospiraceae</taxon>
        <taxon>Zhenhengia</taxon>
    </lineage>
</organism>
<dbReference type="AlphaFoldDB" id="A0A926EL96"/>
<proteinExistence type="predicted"/>